<keyword evidence="2" id="KW-1185">Reference proteome</keyword>
<organism evidence="1 2">
    <name type="scientific">Aureococcus anophagefferens</name>
    <name type="common">Harmful bloom alga</name>
    <dbReference type="NCBI Taxonomy" id="44056"/>
    <lineage>
        <taxon>Eukaryota</taxon>
        <taxon>Sar</taxon>
        <taxon>Stramenopiles</taxon>
        <taxon>Ochrophyta</taxon>
        <taxon>Pelagophyceae</taxon>
        <taxon>Pelagomonadales</taxon>
        <taxon>Pelagomonadaceae</taxon>
        <taxon>Aureococcus</taxon>
    </lineage>
</organism>
<accession>A0ABR1GEK5</accession>
<evidence type="ECO:0000313" key="2">
    <source>
        <dbReference type="Proteomes" id="UP001363151"/>
    </source>
</evidence>
<reference evidence="1 2" key="1">
    <citation type="submission" date="2024-03" db="EMBL/GenBank/DDBJ databases">
        <title>Aureococcus anophagefferens CCMP1851 and Kratosvirus quantuckense: Draft genome of a second virus-susceptible host strain in the model system.</title>
        <authorList>
            <person name="Chase E."/>
            <person name="Truchon A.R."/>
            <person name="Schepens W."/>
            <person name="Wilhelm S.W."/>
        </authorList>
    </citation>
    <scope>NUCLEOTIDE SEQUENCE [LARGE SCALE GENOMIC DNA]</scope>
    <source>
        <strain evidence="1 2">CCMP1851</strain>
    </source>
</reference>
<protein>
    <submittedName>
        <fullName evidence="1">Uncharacterized protein</fullName>
    </submittedName>
</protein>
<name>A0ABR1GEK5_AURAN</name>
<dbReference type="EMBL" id="JBBJCI010000024">
    <property type="protein sequence ID" value="KAK7254540.1"/>
    <property type="molecule type" value="Genomic_DNA"/>
</dbReference>
<proteinExistence type="predicted"/>
<evidence type="ECO:0000313" key="1">
    <source>
        <dbReference type="EMBL" id="KAK7254540.1"/>
    </source>
</evidence>
<gene>
    <name evidence="1" type="ORF">SO694_0001143</name>
</gene>
<comment type="caution">
    <text evidence="1">The sequence shown here is derived from an EMBL/GenBank/DDBJ whole genome shotgun (WGS) entry which is preliminary data.</text>
</comment>
<sequence>MRPILAFATSVARLGSKRVIQRRFNVSVPRARVPGKASTLRDRSER</sequence>
<dbReference type="Proteomes" id="UP001363151">
    <property type="component" value="Unassembled WGS sequence"/>
</dbReference>